<protein>
    <submittedName>
        <fullName evidence="6">Tetratricopeptide repeat protein</fullName>
    </submittedName>
</protein>
<dbReference type="HOGENOM" id="CLU_641978_0_0_7"/>
<evidence type="ECO:0000256" key="2">
    <source>
        <dbReference type="ARBA" id="ARBA00022803"/>
    </source>
</evidence>
<sequence>MTTARTASLLLLLAAAGCAGSRASSPAPASGARPAGLPADAAEALSARAQRLYSEAVQAQEDQRRLKVPTDWAVLERKWRAVLDAGEVAEARHNLGVALEAQGRVDEARAEYQKALAAKPGLRQAAVNLGVLLEKQGDLAGAQSIYAAVVRDFPEDARARERLAAMYRNAGQLDEAWRLAREALLRDPRSVGAYVVMARVSLQRGNLDVAQLILLRAQKLAPSDPELPFLAGEVLAKQGEPEAAAAQWRKALALDDGYLPARRALLDAAVKGRRWPVVAEHAQAMVRADAKNAPAWLALGVAKRHLDKPDEALAAYAKAQEASGDALPEVHLARGVLFMRVKNECEPALEELRAYGRMVGPVAAADSPALKLQRECEQIVAENRRAQEAAKEMQRDAERKAAEAAARKAAAAAPAVAPAAAGAGAGAGKGEPGEPGTGAGGGAAPTSPPNPSR</sequence>
<dbReference type="PANTHER" id="PTHR45586">
    <property type="entry name" value="TPR REPEAT-CONTAINING PROTEIN PA4667"/>
    <property type="match status" value="1"/>
</dbReference>
<feature type="signal peptide" evidence="5">
    <location>
        <begin position="1"/>
        <end position="23"/>
    </location>
</feature>
<organism evidence="6 7">
    <name type="scientific">Anaeromyxobacter dehalogenans (strain 2CP-C)</name>
    <dbReference type="NCBI Taxonomy" id="290397"/>
    <lineage>
        <taxon>Bacteria</taxon>
        <taxon>Pseudomonadati</taxon>
        <taxon>Myxococcota</taxon>
        <taxon>Myxococcia</taxon>
        <taxon>Myxococcales</taxon>
        <taxon>Cystobacterineae</taxon>
        <taxon>Anaeromyxobacteraceae</taxon>
        <taxon>Anaeromyxobacter</taxon>
    </lineage>
</organism>
<feature type="compositionally biased region" description="Low complexity" evidence="4">
    <location>
        <begin position="407"/>
        <end position="422"/>
    </location>
</feature>
<dbReference type="Pfam" id="PF14559">
    <property type="entry name" value="TPR_19"/>
    <property type="match status" value="2"/>
</dbReference>
<evidence type="ECO:0000313" key="7">
    <source>
        <dbReference type="Proteomes" id="UP000001935"/>
    </source>
</evidence>
<dbReference type="InterPro" id="IPR011990">
    <property type="entry name" value="TPR-like_helical_dom_sf"/>
</dbReference>
<dbReference type="InterPro" id="IPR019734">
    <property type="entry name" value="TPR_rpt"/>
</dbReference>
<feature type="compositionally biased region" description="Gly residues" evidence="4">
    <location>
        <begin position="423"/>
        <end position="443"/>
    </location>
</feature>
<reference evidence="6" key="1">
    <citation type="submission" date="2006-01" db="EMBL/GenBank/DDBJ databases">
        <title>Complete sequence of Anaeromyxobacter dehalogenans 2CP-C.</title>
        <authorList>
            <consortium name="US DOE Joint Genome Institute"/>
            <person name="Copeland A."/>
            <person name="Lucas S."/>
            <person name="Lapidus A."/>
            <person name="Barry K."/>
            <person name="Detter J.C."/>
            <person name="Glavina T."/>
            <person name="Hammon N."/>
            <person name="Israni S."/>
            <person name="Pitluck S."/>
            <person name="Brettin T."/>
            <person name="Bruce D."/>
            <person name="Han C."/>
            <person name="Tapia R."/>
            <person name="Gilna P."/>
            <person name="Kiss H."/>
            <person name="Schmutz J."/>
            <person name="Larimer F."/>
            <person name="Land M."/>
            <person name="Kyrpides N."/>
            <person name="Anderson I."/>
            <person name="Sanford R.A."/>
            <person name="Ritalahti K.M."/>
            <person name="Thomas H.S."/>
            <person name="Kirby J.R."/>
            <person name="Zhulin I.B."/>
            <person name="Loeffler F.E."/>
            <person name="Richardson P."/>
        </authorList>
    </citation>
    <scope>NUCLEOTIDE SEQUENCE</scope>
    <source>
        <strain evidence="6">2CP-C</strain>
    </source>
</reference>
<dbReference type="eggNOG" id="COG0457">
    <property type="taxonomic scope" value="Bacteria"/>
</dbReference>
<feature type="region of interest" description="Disordered" evidence="4">
    <location>
        <begin position="387"/>
        <end position="453"/>
    </location>
</feature>
<feature type="repeat" description="TPR" evidence="3">
    <location>
        <begin position="89"/>
        <end position="122"/>
    </location>
</feature>
<dbReference type="RefSeq" id="WP_011422370.1">
    <property type="nucleotide sequence ID" value="NC_007760.1"/>
</dbReference>
<feature type="repeat" description="TPR" evidence="3">
    <location>
        <begin position="157"/>
        <end position="190"/>
    </location>
</feature>
<keyword evidence="5" id="KW-0732">Signal</keyword>
<evidence type="ECO:0000256" key="1">
    <source>
        <dbReference type="ARBA" id="ARBA00022737"/>
    </source>
</evidence>
<dbReference type="PANTHER" id="PTHR45586:SF14">
    <property type="entry name" value="TETRATRICOPEPTIDE TPR_2 REPEAT PROTEIN"/>
    <property type="match status" value="1"/>
</dbReference>
<dbReference type="EMBL" id="CP000251">
    <property type="protein sequence ID" value="ABC83088.1"/>
    <property type="molecule type" value="Genomic_DNA"/>
</dbReference>
<dbReference type="NCBIfam" id="NF033758">
    <property type="entry name" value="gliding_GltE"/>
    <property type="match status" value="1"/>
</dbReference>
<dbReference type="OrthoDB" id="5490266at2"/>
<name>Q2IET2_ANADE</name>
<evidence type="ECO:0000256" key="4">
    <source>
        <dbReference type="SAM" id="MobiDB-lite"/>
    </source>
</evidence>
<evidence type="ECO:0000256" key="3">
    <source>
        <dbReference type="PROSITE-ProRule" id="PRU00339"/>
    </source>
</evidence>
<dbReference type="PROSITE" id="PS50005">
    <property type="entry name" value="TPR"/>
    <property type="match status" value="2"/>
</dbReference>
<dbReference type="Gene3D" id="1.25.40.10">
    <property type="entry name" value="Tetratricopeptide repeat domain"/>
    <property type="match status" value="2"/>
</dbReference>
<evidence type="ECO:0000256" key="5">
    <source>
        <dbReference type="SAM" id="SignalP"/>
    </source>
</evidence>
<feature type="chain" id="PRO_5004209646" evidence="5">
    <location>
        <begin position="24"/>
        <end position="453"/>
    </location>
</feature>
<dbReference type="InterPro" id="IPR051012">
    <property type="entry name" value="CellSynth/LPSAsmb/PSIAsmb"/>
</dbReference>
<gene>
    <name evidence="6" type="ordered locus">Adeh_3321</name>
</gene>
<dbReference type="Pfam" id="PF13181">
    <property type="entry name" value="TPR_8"/>
    <property type="match status" value="1"/>
</dbReference>
<dbReference type="PROSITE" id="PS51257">
    <property type="entry name" value="PROKAR_LIPOPROTEIN"/>
    <property type="match status" value="1"/>
</dbReference>
<dbReference type="KEGG" id="ade:Adeh_3321"/>
<dbReference type="AlphaFoldDB" id="Q2IET2"/>
<dbReference type="SMART" id="SM00028">
    <property type="entry name" value="TPR"/>
    <property type="match status" value="6"/>
</dbReference>
<proteinExistence type="predicted"/>
<keyword evidence="1" id="KW-0677">Repeat</keyword>
<accession>Q2IET2</accession>
<dbReference type="SUPFAM" id="SSF48452">
    <property type="entry name" value="TPR-like"/>
    <property type="match status" value="1"/>
</dbReference>
<dbReference type="Proteomes" id="UP000001935">
    <property type="component" value="Chromosome"/>
</dbReference>
<feature type="compositionally biased region" description="Basic and acidic residues" evidence="4">
    <location>
        <begin position="387"/>
        <end position="406"/>
    </location>
</feature>
<evidence type="ECO:0000313" key="6">
    <source>
        <dbReference type="EMBL" id="ABC83088.1"/>
    </source>
</evidence>
<keyword evidence="2 3" id="KW-0802">TPR repeat</keyword>
<dbReference type="STRING" id="290397.Adeh_3321"/>